<comment type="catalytic activity">
    <reaction evidence="9 10">
        <text>protoporphyrin IX + Mg(2+) + ATP + H2O = Mg-protoporphyrin IX + ADP + phosphate + 3 H(+)</text>
        <dbReference type="Rhea" id="RHEA:13961"/>
        <dbReference type="ChEBI" id="CHEBI:15377"/>
        <dbReference type="ChEBI" id="CHEBI:15378"/>
        <dbReference type="ChEBI" id="CHEBI:18420"/>
        <dbReference type="ChEBI" id="CHEBI:30616"/>
        <dbReference type="ChEBI" id="CHEBI:43474"/>
        <dbReference type="ChEBI" id="CHEBI:57306"/>
        <dbReference type="ChEBI" id="CHEBI:60492"/>
        <dbReference type="ChEBI" id="CHEBI:456216"/>
        <dbReference type="EC" id="6.6.1.1"/>
    </reaction>
</comment>
<dbReference type="OrthoDB" id="299997at2759"/>
<evidence type="ECO:0000256" key="11">
    <source>
        <dbReference type="SAM" id="MobiDB-lite"/>
    </source>
</evidence>
<dbReference type="InterPro" id="IPR041702">
    <property type="entry name" value="BchD/ChlD_VWA"/>
</dbReference>
<keyword evidence="5 10" id="KW-0436">Ligase</keyword>
<dbReference type="PROSITE" id="PS50234">
    <property type="entry name" value="VWFA"/>
    <property type="match status" value="1"/>
</dbReference>
<comment type="pathway">
    <text evidence="2 10">Porphyrin-containing compound metabolism; chlorophyll biosynthesis.</text>
</comment>
<keyword evidence="10" id="KW-0934">Plastid</keyword>
<proteinExistence type="inferred from homology"/>
<feature type="region of interest" description="Disordered" evidence="11">
    <location>
        <begin position="409"/>
        <end position="464"/>
    </location>
</feature>
<dbReference type="InterPro" id="IPR036465">
    <property type="entry name" value="vWFA_dom_sf"/>
</dbReference>
<dbReference type="KEGG" id="gtt:GUITHDRAFT_160283"/>
<dbReference type="Pfam" id="PF01078">
    <property type="entry name" value="Mg_chelatase"/>
    <property type="match status" value="1"/>
</dbReference>
<feature type="compositionally biased region" description="Pro residues" evidence="11">
    <location>
        <begin position="446"/>
        <end position="463"/>
    </location>
</feature>
<comment type="subcellular location">
    <subcellularLocation>
        <location evidence="1 10">Plastid</location>
        <location evidence="1 10">Chloroplast</location>
    </subcellularLocation>
</comment>
<dbReference type="SUPFAM" id="SSF52540">
    <property type="entry name" value="P-loop containing nucleoside triphosphate hydrolases"/>
    <property type="match status" value="1"/>
</dbReference>
<evidence type="ECO:0000256" key="4">
    <source>
        <dbReference type="ARBA" id="ARBA00022531"/>
    </source>
</evidence>
<dbReference type="PANTHER" id="PTHR43473:SF2">
    <property type="entry name" value="MAGNESIUM-CHELATASE SUBUNIT CHLD, CHLOROPLASTIC"/>
    <property type="match status" value="1"/>
</dbReference>
<dbReference type="InterPro" id="IPR027417">
    <property type="entry name" value="P-loop_NTPase"/>
</dbReference>
<feature type="signal peptide" evidence="12">
    <location>
        <begin position="1"/>
        <end position="19"/>
    </location>
</feature>
<evidence type="ECO:0000256" key="7">
    <source>
        <dbReference type="ARBA" id="ARBA00022840"/>
    </source>
</evidence>
<dbReference type="SMART" id="SM00327">
    <property type="entry name" value="VWA"/>
    <property type="match status" value="1"/>
</dbReference>
<dbReference type="Pfam" id="PF13519">
    <property type="entry name" value="VWA_2"/>
    <property type="match status" value="1"/>
</dbReference>
<keyword evidence="4 10" id="KW-0602">Photosynthesis</keyword>
<organism evidence="14">
    <name type="scientific">Guillardia theta (strain CCMP2712)</name>
    <name type="common">Cryptophyte</name>
    <dbReference type="NCBI Taxonomy" id="905079"/>
    <lineage>
        <taxon>Eukaryota</taxon>
        <taxon>Cryptophyceae</taxon>
        <taxon>Pyrenomonadales</taxon>
        <taxon>Geminigeraceae</taxon>
        <taxon>Guillardia</taxon>
    </lineage>
</organism>
<dbReference type="InterPro" id="IPR041628">
    <property type="entry name" value="ChlI/MoxR_AAA_lid"/>
</dbReference>
<evidence type="ECO:0000259" key="13">
    <source>
        <dbReference type="PROSITE" id="PS50234"/>
    </source>
</evidence>
<dbReference type="InterPro" id="IPR003593">
    <property type="entry name" value="AAA+_ATPase"/>
</dbReference>
<dbReference type="STRING" id="905079.L1ICF5"/>
<feature type="compositionally biased region" description="Acidic residues" evidence="11">
    <location>
        <begin position="418"/>
        <end position="445"/>
    </location>
</feature>
<dbReference type="NCBIfam" id="TIGR02031">
    <property type="entry name" value="BchD-ChlD"/>
    <property type="match status" value="1"/>
</dbReference>
<dbReference type="GO" id="GO:0015979">
    <property type="term" value="P:photosynthesis"/>
    <property type="evidence" value="ECO:0007669"/>
    <property type="project" value="UniProtKB-UniRule"/>
</dbReference>
<reference evidence="15" key="3">
    <citation type="submission" date="2015-06" db="UniProtKB">
        <authorList>
            <consortium name="EnsemblProtists"/>
        </authorList>
    </citation>
    <scope>IDENTIFICATION</scope>
</reference>
<evidence type="ECO:0000256" key="1">
    <source>
        <dbReference type="ARBA" id="ARBA00004229"/>
    </source>
</evidence>
<keyword evidence="8 10" id="KW-0149">Chlorophyll biosynthesis</keyword>
<comment type="function">
    <text evidence="10">Involved in chlorophyll biosynthesis. Catalyzes the insertion of magnesium ion into protoporphyrin IX to yield Mg-protoporphyrin IX.</text>
</comment>
<gene>
    <name evidence="14" type="primary">ChlD</name>
    <name evidence="14" type="ORF">GUITHDRAFT_160283</name>
</gene>
<evidence type="ECO:0000256" key="12">
    <source>
        <dbReference type="SAM" id="SignalP"/>
    </source>
</evidence>
<accession>L1ICF5</accession>
<dbReference type="GeneID" id="17290245"/>
<dbReference type="RefSeq" id="XP_005820500.1">
    <property type="nucleotide sequence ID" value="XM_005820443.1"/>
</dbReference>
<comment type="similarity">
    <text evidence="3 10">Belongs to the Mg-chelatase subunits D/I family.</text>
</comment>
<dbReference type="eggNOG" id="ENOG502QU3C">
    <property type="taxonomic scope" value="Eukaryota"/>
</dbReference>
<evidence type="ECO:0000256" key="5">
    <source>
        <dbReference type="ARBA" id="ARBA00022598"/>
    </source>
</evidence>
<protein>
    <recommendedName>
        <fullName evidence="10">Mg-protoporphyrin IX chelatase</fullName>
        <ecNumber evidence="10">6.6.1.1</ecNumber>
    </recommendedName>
</protein>
<dbReference type="GO" id="GO:0005524">
    <property type="term" value="F:ATP binding"/>
    <property type="evidence" value="ECO:0007669"/>
    <property type="project" value="UniProtKB-UniRule"/>
</dbReference>
<feature type="domain" description="VWFA" evidence="13">
    <location>
        <begin position="575"/>
        <end position="771"/>
    </location>
</feature>
<dbReference type="EnsemblProtists" id="EKX33520">
    <property type="protein sequence ID" value="EKX33520"/>
    <property type="gene ID" value="GUITHDRAFT_160283"/>
</dbReference>
<name>L1ICF5_GUITC</name>
<sequence length="777" mass="83590">MAMAAMALTVAMAMGVAEAFMAPSSSCSFSTSISSSFSARSKFLGASVTRMQQKPSKLCGAGSRSIQIGGMNMVASADAEARAAAAMEMETKGYQKSAMSKSNLPLSLIVGQQPIKTALLLAAVNPQMGGVIIAGGRGTGKSVMARALHRLLPPIEIVKGSKFNIDPNDERGEIDDFLANELAASGKDFKDLETEVIECPFVQVPLNVLDDRLLGSVDVEQSVRQGKTVFEPGLLAKAHRGVLYVDDINLLDNELSNILLSVVSEGWVNVEREGISVRYPCRPLLIATFNPEESELRSHLLDRIAVSLSADANPLSLDDRVEAVNSYLGFAEKTMTADDIQDMEDSEESLRTRIIFAREDLKETKISPKQIAYLCGEASRAGVQGHRAELFACEVAKANAALNSRAVNADDLKQSREETEDDVDEEDTDQPDNENEEEEQAEPEPEIPQVPPPPSPPPLPPPLTLTQEFMFEAEDTVVDAELLNFMTKQKSGSSGGRGLIFSQERGRYIKAMLPRGRVTRLAVDATMRASAPYQASRRRRAEDAQAAGGKKGLRRVYIENSDVRIKKMVRKAGALVIFAVDASGSMALNRMNAAKGACMSLLSEAYQSRDKICLIPFQGDKADVLLPPTRSIAMAKKRLETLPCGGGSPLAHALSVAMRTGINAQKSGDVGKVVVVAITDGRANVPLAVSEDGEVLTPEMQKDKKALKEELIATARQMRGLSNFNLVVLDTENKFVSTGSAKELAEAAGGRYHYIPKADDASIAGVAKEAIASFGLK</sequence>
<evidence type="ECO:0000256" key="9">
    <source>
        <dbReference type="ARBA" id="ARBA00048693"/>
    </source>
</evidence>
<evidence type="ECO:0000313" key="16">
    <source>
        <dbReference type="Proteomes" id="UP000011087"/>
    </source>
</evidence>
<dbReference type="PaxDb" id="55529-EKX33520"/>
<keyword evidence="12" id="KW-0732">Signal</keyword>
<dbReference type="Gene3D" id="1.10.8.80">
    <property type="entry name" value="Magnesium chelatase subunit I, C-Terminal domain"/>
    <property type="match status" value="1"/>
</dbReference>
<dbReference type="EC" id="6.6.1.1" evidence="10"/>
<reference evidence="14 16" key="1">
    <citation type="journal article" date="2012" name="Nature">
        <title>Algal genomes reveal evolutionary mosaicism and the fate of nucleomorphs.</title>
        <authorList>
            <consortium name="DOE Joint Genome Institute"/>
            <person name="Curtis B.A."/>
            <person name="Tanifuji G."/>
            <person name="Burki F."/>
            <person name="Gruber A."/>
            <person name="Irimia M."/>
            <person name="Maruyama S."/>
            <person name="Arias M.C."/>
            <person name="Ball S.G."/>
            <person name="Gile G.H."/>
            <person name="Hirakawa Y."/>
            <person name="Hopkins J.F."/>
            <person name="Kuo A."/>
            <person name="Rensing S.A."/>
            <person name="Schmutz J."/>
            <person name="Symeonidi A."/>
            <person name="Elias M."/>
            <person name="Eveleigh R.J."/>
            <person name="Herman E.K."/>
            <person name="Klute M.J."/>
            <person name="Nakayama T."/>
            <person name="Obornik M."/>
            <person name="Reyes-Prieto A."/>
            <person name="Armbrust E.V."/>
            <person name="Aves S.J."/>
            <person name="Beiko R.G."/>
            <person name="Coutinho P."/>
            <person name="Dacks J.B."/>
            <person name="Durnford D.G."/>
            <person name="Fast N.M."/>
            <person name="Green B.R."/>
            <person name="Grisdale C.J."/>
            <person name="Hempel F."/>
            <person name="Henrissat B."/>
            <person name="Hoppner M.P."/>
            <person name="Ishida K."/>
            <person name="Kim E."/>
            <person name="Koreny L."/>
            <person name="Kroth P.G."/>
            <person name="Liu Y."/>
            <person name="Malik S.B."/>
            <person name="Maier U.G."/>
            <person name="McRose D."/>
            <person name="Mock T."/>
            <person name="Neilson J.A."/>
            <person name="Onodera N.T."/>
            <person name="Poole A.M."/>
            <person name="Pritham E.J."/>
            <person name="Richards T.A."/>
            <person name="Rocap G."/>
            <person name="Roy S.W."/>
            <person name="Sarai C."/>
            <person name="Schaack S."/>
            <person name="Shirato S."/>
            <person name="Slamovits C.H."/>
            <person name="Spencer D.F."/>
            <person name="Suzuki S."/>
            <person name="Worden A.Z."/>
            <person name="Zauner S."/>
            <person name="Barry K."/>
            <person name="Bell C."/>
            <person name="Bharti A.K."/>
            <person name="Crow J.A."/>
            <person name="Grimwood J."/>
            <person name="Kramer R."/>
            <person name="Lindquist E."/>
            <person name="Lucas S."/>
            <person name="Salamov A."/>
            <person name="McFadden G.I."/>
            <person name="Lane C.E."/>
            <person name="Keeling P.J."/>
            <person name="Gray M.W."/>
            <person name="Grigoriev I.V."/>
            <person name="Archibald J.M."/>
        </authorList>
    </citation>
    <scope>NUCLEOTIDE SEQUENCE</scope>
    <source>
        <strain evidence="14 16">CCMP2712</strain>
    </source>
</reference>
<evidence type="ECO:0000313" key="14">
    <source>
        <dbReference type="EMBL" id="EKX33520.1"/>
    </source>
</evidence>
<dbReference type="InterPro" id="IPR011776">
    <property type="entry name" value="Mg_chelatase_ATPase-dsu"/>
</dbReference>
<dbReference type="UniPathway" id="UPA00668"/>
<dbReference type="Proteomes" id="UP000011087">
    <property type="component" value="Unassembled WGS sequence"/>
</dbReference>
<evidence type="ECO:0000256" key="10">
    <source>
        <dbReference type="RuleBase" id="RU362087"/>
    </source>
</evidence>
<evidence type="ECO:0000256" key="8">
    <source>
        <dbReference type="ARBA" id="ARBA00023171"/>
    </source>
</evidence>
<keyword evidence="16" id="KW-1185">Reference proteome</keyword>
<dbReference type="AlphaFoldDB" id="L1ICF5"/>
<reference evidence="16" key="2">
    <citation type="submission" date="2012-11" db="EMBL/GenBank/DDBJ databases">
        <authorList>
            <person name="Kuo A."/>
            <person name="Curtis B.A."/>
            <person name="Tanifuji G."/>
            <person name="Burki F."/>
            <person name="Gruber A."/>
            <person name="Irimia M."/>
            <person name="Maruyama S."/>
            <person name="Arias M.C."/>
            <person name="Ball S.G."/>
            <person name="Gile G.H."/>
            <person name="Hirakawa Y."/>
            <person name="Hopkins J.F."/>
            <person name="Rensing S.A."/>
            <person name="Schmutz J."/>
            <person name="Symeonidi A."/>
            <person name="Elias M."/>
            <person name="Eveleigh R.J."/>
            <person name="Herman E.K."/>
            <person name="Klute M.J."/>
            <person name="Nakayama T."/>
            <person name="Obornik M."/>
            <person name="Reyes-Prieto A."/>
            <person name="Armbrust E.V."/>
            <person name="Aves S.J."/>
            <person name="Beiko R.G."/>
            <person name="Coutinho P."/>
            <person name="Dacks J.B."/>
            <person name="Durnford D.G."/>
            <person name="Fast N.M."/>
            <person name="Green B.R."/>
            <person name="Grisdale C."/>
            <person name="Hempe F."/>
            <person name="Henrissat B."/>
            <person name="Hoppner M.P."/>
            <person name="Ishida K.-I."/>
            <person name="Kim E."/>
            <person name="Koreny L."/>
            <person name="Kroth P.G."/>
            <person name="Liu Y."/>
            <person name="Malik S.-B."/>
            <person name="Maier U.G."/>
            <person name="McRose D."/>
            <person name="Mock T."/>
            <person name="Neilson J.A."/>
            <person name="Onodera N.T."/>
            <person name="Poole A.M."/>
            <person name="Pritham E.J."/>
            <person name="Richards T.A."/>
            <person name="Rocap G."/>
            <person name="Roy S.W."/>
            <person name="Sarai C."/>
            <person name="Schaack S."/>
            <person name="Shirato S."/>
            <person name="Slamovits C.H."/>
            <person name="Spencer D.F."/>
            <person name="Suzuki S."/>
            <person name="Worden A.Z."/>
            <person name="Zauner S."/>
            <person name="Barry K."/>
            <person name="Bell C."/>
            <person name="Bharti A.K."/>
            <person name="Crow J.A."/>
            <person name="Grimwood J."/>
            <person name="Kramer R."/>
            <person name="Lindquist E."/>
            <person name="Lucas S."/>
            <person name="Salamov A."/>
            <person name="McFadden G.I."/>
            <person name="Lane C.E."/>
            <person name="Keeling P.J."/>
            <person name="Gray M.W."/>
            <person name="Grigoriev I.V."/>
            <person name="Archibald J.M."/>
        </authorList>
    </citation>
    <scope>NUCLEOTIDE SEQUENCE</scope>
    <source>
        <strain evidence="16">CCMP2712</strain>
    </source>
</reference>
<dbReference type="EMBL" id="JH993139">
    <property type="protein sequence ID" value="EKX33520.1"/>
    <property type="molecule type" value="Genomic_DNA"/>
</dbReference>
<evidence type="ECO:0000256" key="3">
    <source>
        <dbReference type="ARBA" id="ARBA00005799"/>
    </source>
</evidence>
<evidence type="ECO:0000256" key="2">
    <source>
        <dbReference type="ARBA" id="ARBA00005173"/>
    </source>
</evidence>
<dbReference type="Pfam" id="PF17863">
    <property type="entry name" value="AAA_lid_2"/>
    <property type="match status" value="1"/>
</dbReference>
<dbReference type="GO" id="GO:0009507">
    <property type="term" value="C:chloroplast"/>
    <property type="evidence" value="ECO:0007669"/>
    <property type="project" value="UniProtKB-SubCell"/>
</dbReference>
<dbReference type="CDD" id="cd01451">
    <property type="entry name" value="vWA_Magnesium_chelatase"/>
    <property type="match status" value="1"/>
</dbReference>
<feature type="chain" id="PRO_5008769893" description="Mg-protoporphyrin IX chelatase" evidence="12">
    <location>
        <begin position="20"/>
        <end position="777"/>
    </location>
</feature>
<dbReference type="SUPFAM" id="SSF53300">
    <property type="entry name" value="vWA-like"/>
    <property type="match status" value="1"/>
</dbReference>
<dbReference type="Gene3D" id="3.40.50.410">
    <property type="entry name" value="von Willebrand factor, type A domain"/>
    <property type="match status" value="1"/>
</dbReference>
<keyword evidence="10" id="KW-0150">Chloroplast</keyword>
<evidence type="ECO:0000313" key="15">
    <source>
        <dbReference type="EnsemblProtists" id="EKX33520"/>
    </source>
</evidence>
<dbReference type="PANTHER" id="PTHR43473">
    <property type="entry name" value="MAGNESIUM-CHELATASE SUBUNIT CHLD, CHLOROPLASTIC"/>
    <property type="match status" value="1"/>
</dbReference>
<keyword evidence="7 10" id="KW-0067">ATP-binding</keyword>
<dbReference type="OMA" id="YYHLPKA"/>
<dbReference type="GO" id="GO:0015995">
    <property type="term" value="P:chlorophyll biosynthetic process"/>
    <property type="evidence" value="ECO:0007669"/>
    <property type="project" value="UniProtKB-UniPathway"/>
</dbReference>
<dbReference type="SMART" id="SM00382">
    <property type="entry name" value="AAA"/>
    <property type="match status" value="1"/>
</dbReference>
<dbReference type="GO" id="GO:0016851">
    <property type="term" value="F:magnesium chelatase activity"/>
    <property type="evidence" value="ECO:0007669"/>
    <property type="project" value="UniProtKB-UniRule"/>
</dbReference>
<dbReference type="CDD" id="cd00009">
    <property type="entry name" value="AAA"/>
    <property type="match status" value="1"/>
</dbReference>
<dbReference type="InterPro" id="IPR000523">
    <property type="entry name" value="Mg_chelatse_chII-like_cat_dom"/>
</dbReference>
<dbReference type="InterPro" id="IPR002035">
    <property type="entry name" value="VWF_A"/>
</dbReference>
<keyword evidence="6 10" id="KW-0547">Nucleotide-binding</keyword>
<evidence type="ECO:0000256" key="6">
    <source>
        <dbReference type="ARBA" id="ARBA00022741"/>
    </source>
</evidence>
<dbReference type="Gene3D" id="3.40.50.300">
    <property type="entry name" value="P-loop containing nucleotide triphosphate hydrolases"/>
    <property type="match status" value="1"/>
</dbReference>
<dbReference type="HOGENOM" id="CLU_016684_6_2_1"/>